<evidence type="ECO:0000313" key="3">
    <source>
        <dbReference type="EMBL" id="SDL89340.1"/>
    </source>
</evidence>
<protein>
    <recommendedName>
        <fullName evidence="5">HAMP domain-containing protein</fullName>
    </recommendedName>
</protein>
<dbReference type="OrthoDB" id="7334386at2"/>
<proteinExistence type="predicted"/>
<dbReference type="STRING" id="571298.SAMN04488026_11281"/>
<feature type="transmembrane region" description="Helical" evidence="2">
    <location>
        <begin position="7"/>
        <end position="30"/>
    </location>
</feature>
<keyword evidence="2" id="KW-0812">Transmembrane</keyword>
<reference evidence="3 4" key="1">
    <citation type="submission" date="2016-10" db="EMBL/GenBank/DDBJ databases">
        <authorList>
            <person name="de Groot N.N."/>
        </authorList>
    </citation>
    <scope>NUCLEOTIDE SEQUENCE [LARGE SCALE GENOMIC DNA]</scope>
    <source>
        <strain evidence="3 4">DSM 25294</strain>
    </source>
</reference>
<gene>
    <name evidence="3" type="ORF">SAMN04488026_11281</name>
</gene>
<keyword evidence="4" id="KW-1185">Reference proteome</keyword>
<evidence type="ECO:0000313" key="4">
    <source>
        <dbReference type="Proteomes" id="UP000199382"/>
    </source>
</evidence>
<dbReference type="RefSeq" id="WP_093164737.1">
    <property type="nucleotide sequence ID" value="NZ_FNEK01000128.1"/>
</dbReference>
<sequence length="262" mass="28681">MALIWRVLVAIIAVNLVTLTVFVGLATLQYNAILSGLIRDRLVVLIEKIRDPFEAVADIGVPLSTVRNANAILERARLSDDSILGIYLIDPQNNVVQVAADRTLPLDTLLAGRPDDGSVAWQVETRGSFVIGTVIRSSFGANAGSIVVEYSKREAKVQVLAMATLLVLLAGGVLAVSVVIGWLILRRVLAEHVRVFEGLLESFDAFEMGFWRGLGKRTAPENNVKALGLETTEFRELLETSEDRYRQKRATMRGQEQAGNSP</sequence>
<organism evidence="3 4">
    <name type="scientific">Aliiruegeria lutimaris</name>
    <dbReference type="NCBI Taxonomy" id="571298"/>
    <lineage>
        <taxon>Bacteria</taxon>
        <taxon>Pseudomonadati</taxon>
        <taxon>Pseudomonadota</taxon>
        <taxon>Alphaproteobacteria</taxon>
        <taxon>Rhodobacterales</taxon>
        <taxon>Roseobacteraceae</taxon>
        <taxon>Aliiruegeria</taxon>
    </lineage>
</organism>
<dbReference type="Proteomes" id="UP000199382">
    <property type="component" value="Unassembled WGS sequence"/>
</dbReference>
<evidence type="ECO:0008006" key="5">
    <source>
        <dbReference type="Google" id="ProtNLM"/>
    </source>
</evidence>
<name>A0A1G9NSG9_9RHOB</name>
<dbReference type="EMBL" id="FNEK01000128">
    <property type="protein sequence ID" value="SDL89340.1"/>
    <property type="molecule type" value="Genomic_DNA"/>
</dbReference>
<keyword evidence="2" id="KW-1133">Transmembrane helix</keyword>
<keyword evidence="2" id="KW-0472">Membrane</keyword>
<feature type="transmembrane region" description="Helical" evidence="2">
    <location>
        <begin position="159"/>
        <end position="185"/>
    </location>
</feature>
<dbReference type="AlphaFoldDB" id="A0A1G9NSG9"/>
<accession>A0A1G9NSG9</accession>
<evidence type="ECO:0000256" key="1">
    <source>
        <dbReference type="SAM" id="MobiDB-lite"/>
    </source>
</evidence>
<evidence type="ECO:0000256" key="2">
    <source>
        <dbReference type="SAM" id="Phobius"/>
    </source>
</evidence>
<feature type="region of interest" description="Disordered" evidence="1">
    <location>
        <begin position="242"/>
        <end position="262"/>
    </location>
</feature>